<evidence type="ECO:0000313" key="3">
    <source>
        <dbReference type="EMBL" id="TWD14403.1"/>
    </source>
</evidence>
<keyword evidence="2" id="KW-0472">Membrane</keyword>
<sequence length="129" mass="12796">MSTPPPPSDGGYDPHSSAPTSGPYGSYPSAPGGASAMAGGQGPIDHPQGTTILVLGILGLVVCSILAPVAWYMGNNAMKEVEANPGRYANAQNIKIGRILGMIGTALIVLGLVFAAIIIIGAVVAGANA</sequence>
<gene>
    <name evidence="3" type="ORF">FB557_1812</name>
</gene>
<accession>A0A560W9U3</accession>
<dbReference type="OrthoDB" id="3733716at2"/>
<feature type="transmembrane region" description="Helical" evidence="2">
    <location>
        <begin position="99"/>
        <end position="127"/>
    </location>
</feature>
<keyword evidence="4" id="KW-1185">Reference proteome</keyword>
<comment type="caution">
    <text evidence="3">The sequence shown here is derived from an EMBL/GenBank/DDBJ whole genome shotgun (WGS) entry which is preliminary data.</text>
</comment>
<keyword evidence="2" id="KW-1133">Transmembrane helix</keyword>
<dbReference type="AlphaFoldDB" id="A0A560W9U3"/>
<reference evidence="3 4" key="1">
    <citation type="submission" date="2019-06" db="EMBL/GenBank/DDBJ databases">
        <title>Sequencing the genomes of 1000 actinobacteria strains.</title>
        <authorList>
            <person name="Klenk H.-P."/>
        </authorList>
    </citation>
    <scope>NUCLEOTIDE SEQUENCE [LARGE SCALE GENOMIC DNA]</scope>
    <source>
        <strain evidence="3 4">DSM 18935</strain>
    </source>
</reference>
<evidence type="ECO:0008006" key="5">
    <source>
        <dbReference type="Google" id="ProtNLM"/>
    </source>
</evidence>
<keyword evidence="2" id="KW-0812">Transmembrane</keyword>
<feature type="compositionally biased region" description="Low complexity" evidence="1">
    <location>
        <begin position="16"/>
        <end position="38"/>
    </location>
</feature>
<name>A0A560W9U3_9MICO</name>
<organism evidence="3 4">
    <name type="scientific">Marihabitans asiaticum</name>
    <dbReference type="NCBI Taxonomy" id="415218"/>
    <lineage>
        <taxon>Bacteria</taxon>
        <taxon>Bacillati</taxon>
        <taxon>Actinomycetota</taxon>
        <taxon>Actinomycetes</taxon>
        <taxon>Micrococcales</taxon>
        <taxon>Intrasporangiaceae</taxon>
        <taxon>Marihabitans</taxon>
    </lineage>
</organism>
<evidence type="ECO:0000256" key="1">
    <source>
        <dbReference type="SAM" id="MobiDB-lite"/>
    </source>
</evidence>
<evidence type="ECO:0000313" key="4">
    <source>
        <dbReference type="Proteomes" id="UP000315628"/>
    </source>
</evidence>
<dbReference type="Proteomes" id="UP000315628">
    <property type="component" value="Unassembled WGS sequence"/>
</dbReference>
<feature type="transmembrane region" description="Helical" evidence="2">
    <location>
        <begin position="52"/>
        <end position="73"/>
    </location>
</feature>
<feature type="region of interest" description="Disordered" evidence="1">
    <location>
        <begin position="1"/>
        <end position="42"/>
    </location>
</feature>
<dbReference type="RefSeq" id="WP_144857278.1">
    <property type="nucleotide sequence ID" value="NZ_BAAAYT010000005.1"/>
</dbReference>
<evidence type="ECO:0000256" key="2">
    <source>
        <dbReference type="SAM" id="Phobius"/>
    </source>
</evidence>
<dbReference type="EMBL" id="VIUW01000003">
    <property type="protein sequence ID" value="TWD14403.1"/>
    <property type="molecule type" value="Genomic_DNA"/>
</dbReference>
<protein>
    <recommendedName>
        <fullName evidence="5">DUF4190 domain-containing protein</fullName>
    </recommendedName>
</protein>
<proteinExistence type="predicted"/>